<dbReference type="Pfam" id="PF07727">
    <property type="entry name" value="RVT_2"/>
    <property type="match status" value="2"/>
</dbReference>
<dbReference type="SUPFAM" id="SSF56672">
    <property type="entry name" value="DNA/RNA polymerases"/>
    <property type="match status" value="1"/>
</dbReference>
<dbReference type="EMBL" id="JBJQOH010000001">
    <property type="protein sequence ID" value="KAL3699494.1"/>
    <property type="molecule type" value="Genomic_DNA"/>
</dbReference>
<reference evidence="2 3" key="1">
    <citation type="submission" date="2024-09" db="EMBL/GenBank/DDBJ databases">
        <title>Chromosome-scale assembly of Riccia sorocarpa.</title>
        <authorList>
            <person name="Paukszto L."/>
        </authorList>
    </citation>
    <scope>NUCLEOTIDE SEQUENCE [LARGE SCALE GENOMIC DNA]</scope>
    <source>
        <strain evidence="2">LP-2024</strain>
        <tissue evidence="2">Aerial parts of the thallus</tissue>
    </source>
</reference>
<evidence type="ECO:0000259" key="1">
    <source>
        <dbReference type="Pfam" id="PF07727"/>
    </source>
</evidence>
<dbReference type="InterPro" id="IPR013103">
    <property type="entry name" value="RVT_2"/>
</dbReference>
<feature type="domain" description="Reverse transcriptase Ty1/copia-type" evidence="1">
    <location>
        <begin position="11"/>
        <end position="59"/>
    </location>
</feature>
<keyword evidence="3" id="KW-1185">Reference proteome</keyword>
<dbReference type="InterPro" id="IPR043502">
    <property type="entry name" value="DNA/RNA_pol_sf"/>
</dbReference>
<dbReference type="Proteomes" id="UP001633002">
    <property type="component" value="Unassembled WGS sequence"/>
</dbReference>
<evidence type="ECO:0000313" key="2">
    <source>
        <dbReference type="EMBL" id="KAL3699494.1"/>
    </source>
</evidence>
<evidence type="ECO:0000313" key="3">
    <source>
        <dbReference type="Proteomes" id="UP001633002"/>
    </source>
</evidence>
<proteinExistence type="predicted"/>
<gene>
    <name evidence="2" type="ORF">R1sor_017516</name>
</gene>
<name>A0ABD3IAE9_9MARC</name>
<feature type="domain" description="Reverse transcriptase Ty1/copia-type" evidence="1">
    <location>
        <begin position="60"/>
        <end position="162"/>
    </location>
</feature>
<comment type="caution">
    <text evidence="2">The sequence shown here is derived from an EMBL/GenBank/DDBJ whole genome shotgun (WGS) entry which is preliminary data.</text>
</comment>
<sequence length="171" mass="19993">MDEEFEFLLQNGTWELVELPPDRTPIKCKWVYKAKLRPDGSVSRHKARLVAKGYSQILGLEEEIYMMQPEGYAQRGREHLVCKLQRAIYGLKQSSRAWNQKFKSLLEKYELFPTEADSCVFVRMKEPKIICTIFVDDGLVACNDRKTIMQMMNFLKESLEITYGVLLEICQ</sequence>
<protein>
    <recommendedName>
        <fullName evidence="1">Reverse transcriptase Ty1/copia-type domain-containing protein</fullName>
    </recommendedName>
</protein>
<organism evidence="2 3">
    <name type="scientific">Riccia sorocarpa</name>
    <dbReference type="NCBI Taxonomy" id="122646"/>
    <lineage>
        <taxon>Eukaryota</taxon>
        <taxon>Viridiplantae</taxon>
        <taxon>Streptophyta</taxon>
        <taxon>Embryophyta</taxon>
        <taxon>Marchantiophyta</taxon>
        <taxon>Marchantiopsida</taxon>
        <taxon>Marchantiidae</taxon>
        <taxon>Marchantiales</taxon>
        <taxon>Ricciaceae</taxon>
        <taxon>Riccia</taxon>
    </lineage>
</organism>
<dbReference type="AlphaFoldDB" id="A0ABD3IAE9"/>
<accession>A0ABD3IAE9</accession>